<dbReference type="AlphaFoldDB" id="A0A6A5T697"/>
<sequence length="107" mass="12499">MDPEVILKRFTQEESKEQDEDKAGPSALKESDWRQMDRLIRSTVKDKGAKELKQLSLSLHQLQVQNELLYHENDGLREALTTKEKHKKRGKPLDLQQREEYHGGAVF</sequence>
<evidence type="ECO:0000313" key="2">
    <source>
        <dbReference type="EMBL" id="KAF1948153.1"/>
    </source>
</evidence>
<proteinExistence type="predicted"/>
<gene>
    <name evidence="2" type="ORF">CC80DRAFT_511572</name>
</gene>
<keyword evidence="3" id="KW-1185">Reference proteome</keyword>
<dbReference type="EMBL" id="ML977074">
    <property type="protein sequence ID" value="KAF1948153.1"/>
    <property type="molecule type" value="Genomic_DNA"/>
</dbReference>
<organism evidence="2 3">
    <name type="scientific">Byssothecium circinans</name>
    <dbReference type="NCBI Taxonomy" id="147558"/>
    <lineage>
        <taxon>Eukaryota</taxon>
        <taxon>Fungi</taxon>
        <taxon>Dikarya</taxon>
        <taxon>Ascomycota</taxon>
        <taxon>Pezizomycotina</taxon>
        <taxon>Dothideomycetes</taxon>
        <taxon>Pleosporomycetidae</taxon>
        <taxon>Pleosporales</taxon>
        <taxon>Massarineae</taxon>
        <taxon>Massarinaceae</taxon>
        <taxon>Byssothecium</taxon>
    </lineage>
</organism>
<reference evidence="2" key="1">
    <citation type="journal article" date="2020" name="Stud. Mycol.">
        <title>101 Dothideomycetes genomes: a test case for predicting lifestyles and emergence of pathogens.</title>
        <authorList>
            <person name="Haridas S."/>
            <person name="Albert R."/>
            <person name="Binder M."/>
            <person name="Bloem J."/>
            <person name="Labutti K."/>
            <person name="Salamov A."/>
            <person name="Andreopoulos B."/>
            <person name="Baker S."/>
            <person name="Barry K."/>
            <person name="Bills G."/>
            <person name="Bluhm B."/>
            <person name="Cannon C."/>
            <person name="Castanera R."/>
            <person name="Culley D."/>
            <person name="Daum C."/>
            <person name="Ezra D."/>
            <person name="Gonzalez J."/>
            <person name="Henrissat B."/>
            <person name="Kuo A."/>
            <person name="Liang C."/>
            <person name="Lipzen A."/>
            <person name="Lutzoni F."/>
            <person name="Magnuson J."/>
            <person name="Mondo S."/>
            <person name="Nolan M."/>
            <person name="Ohm R."/>
            <person name="Pangilinan J."/>
            <person name="Park H.-J."/>
            <person name="Ramirez L."/>
            <person name="Alfaro M."/>
            <person name="Sun H."/>
            <person name="Tritt A."/>
            <person name="Yoshinaga Y."/>
            <person name="Zwiers L.-H."/>
            <person name="Turgeon B."/>
            <person name="Goodwin S."/>
            <person name="Spatafora J."/>
            <person name="Crous P."/>
            <person name="Grigoriev I."/>
        </authorList>
    </citation>
    <scope>NUCLEOTIDE SEQUENCE</scope>
    <source>
        <strain evidence="2">CBS 675.92</strain>
    </source>
</reference>
<feature type="region of interest" description="Disordered" evidence="1">
    <location>
        <begin position="1"/>
        <end position="34"/>
    </location>
</feature>
<dbReference type="Proteomes" id="UP000800035">
    <property type="component" value="Unassembled WGS sequence"/>
</dbReference>
<dbReference type="OrthoDB" id="3773872at2759"/>
<accession>A0A6A5T697</accession>
<evidence type="ECO:0000313" key="3">
    <source>
        <dbReference type="Proteomes" id="UP000800035"/>
    </source>
</evidence>
<evidence type="ECO:0000256" key="1">
    <source>
        <dbReference type="SAM" id="MobiDB-lite"/>
    </source>
</evidence>
<name>A0A6A5T697_9PLEO</name>
<protein>
    <submittedName>
        <fullName evidence="2">Uncharacterized protein</fullName>
    </submittedName>
</protein>